<feature type="transmembrane region" description="Helical" evidence="1">
    <location>
        <begin position="211"/>
        <end position="231"/>
    </location>
</feature>
<feature type="transmembrane region" description="Helical" evidence="1">
    <location>
        <begin position="66"/>
        <end position="86"/>
    </location>
</feature>
<name>A0A4R9B0X0_9MICO</name>
<evidence type="ECO:0000256" key="1">
    <source>
        <dbReference type="SAM" id="Phobius"/>
    </source>
</evidence>
<keyword evidence="1" id="KW-0472">Membrane</keyword>
<dbReference type="EMBL" id="SOHL01000003">
    <property type="protein sequence ID" value="TFD73644.1"/>
    <property type="molecule type" value="Genomic_DNA"/>
</dbReference>
<dbReference type="Pfam" id="PF06197">
    <property type="entry name" value="DUF998"/>
    <property type="match status" value="1"/>
</dbReference>
<evidence type="ECO:0000313" key="3">
    <source>
        <dbReference type="Proteomes" id="UP000297983"/>
    </source>
</evidence>
<feature type="transmembrane region" description="Helical" evidence="1">
    <location>
        <begin position="21"/>
        <end position="39"/>
    </location>
</feature>
<accession>A0A4R9B0X0</accession>
<protein>
    <submittedName>
        <fullName evidence="2">DUF998 domain-containing protein</fullName>
    </submittedName>
</protein>
<feature type="transmembrane region" description="Helical" evidence="1">
    <location>
        <begin position="98"/>
        <end position="119"/>
    </location>
</feature>
<feature type="transmembrane region" description="Helical" evidence="1">
    <location>
        <begin position="184"/>
        <end position="205"/>
    </location>
</feature>
<keyword evidence="1" id="KW-1133">Transmembrane helix</keyword>
<dbReference type="Proteomes" id="UP000297983">
    <property type="component" value="Unassembled WGS sequence"/>
</dbReference>
<dbReference type="AlphaFoldDB" id="A0A4R9B0X0"/>
<dbReference type="InterPro" id="IPR009339">
    <property type="entry name" value="DUF998"/>
</dbReference>
<sequence length="262" mass="27578">MAVNSMSTRALGVWRRRSATAAMVGVLLYVLVDVVLQLLPPHYSPISDAESNLAVGPYGWMMNLNFLGRAVTSGAVVGALFATARTNHPRARVPWPRLLGAGLALLALGGVCSGVLAFFPTDVVTAENDAAAVTADHGVVAVTTAGTVHLVVATVGFVVALVALVLLTAWLYQSGQLPAARGLALTFTTLAVLGLFFLGLSLTVQPALLGLAERVCLLGILGWTYSVAGGIRRLDQLSMEKHATDDESRRRSRYTISARSRG</sequence>
<gene>
    <name evidence="2" type="ORF">E3T50_01570</name>
</gene>
<comment type="caution">
    <text evidence="2">The sequence shown here is derived from an EMBL/GenBank/DDBJ whole genome shotgun (WGS) entry which is preliminary data.</text>
</comment>
<feature type="transmembrane region" description="Helical" evidence="1">
    <location>
        <begin position="150"/>
        <end position="172"/>
    </location>
</feature>
<proteinExistence type="predicted"/>
<reference evidence="2 3" key="1">
    <citation type="submission" date="2019-03" db="EMBL/GenBank/DDBJ databases">
        <title>Genomics of glacier-inhabiting Cryobacterium strains.</title>
        <authorList>
            <person name="Liu Q."/>
            <person name="Xin Y.-H."/>
        </authorList>
    </citation>
    <scope>NUCLEOTIDE SEQUENCE [LARGE SCALE GENOMIC DNA]</scope>
    <source>
        <strain evidence="2 3">Hz16</strain>
    </source>
</reference>
<evidence type="ECO:0000313" key="2">
    <source>
        <dbReference type="EMBL" id="TFD73644.1"/>
    </source>
</evidence>
<keyword evidence="1" id="KW-0812">Transmembrane</keyword>
<keyword evidence="3" id="KW-1185">Reference proteome</keyword>
<organism evidence="2 3">
    <name type="scientific">Cryobacterium gelidum</name>
    <dbReference type="NCBI Taxonomy" id="1259164"/>
    <lineage>
        <taxon>Bacteria</taxon>
        <taxon>Bacillati</taxon>
        <taxon>Actinomycetota</taxon>
        <taxon>Actinomycetes</taxon>
        <taxon>Micrococcales</taxon>
        <taxon>Microbacteriaceae</taxon>
        <taxon>Cryobacterium</taxon>
    </lineage>
</organism>